<keyword evidence="1" id="KW-0812">Transmembrane</keyword>
<evidence type="ECO:0000313" key="2">
    <source>
        <dbReference type="EMBL" id="KAJ5080567.1"/>
    </source>
</evidence>
<evidence type="ECO:0008006" key="4">
    <source>
        <dbReference type="Google" id="ProtNLM"/>
    </source>
</evidence>
<keyword evidence="3" id="KW-1185">Reference proteome</keyword>
<name>A0A9Q0LX23_ANAIG</name>
<organism evidence="2 3">
    <name type="scientific">Anaeramoeba ignava</name>
    <name type="common">Anaerobic marine amoeba</name>
    <dbReference type="NCBI Taxonomy" id="1746090"/>
    <lineage>
        <taxon>Eukaryota</taxon>
        <taxon>Metamonada</taxon>
        <taxon>Anaeramoebidae</taxon>
        <taxon>Anaeramoeba</taxon>
    </lineage>
</organism>
<accession>A0A9Q0LX23</accession>
<keyword evidence="1" id="KW-0472">Membrane</keyword>
<protein>
    <recommendedName>
        <fullName evidence="4">Transmembrane protein</fullName>
    </recommendedName>
</protein>
<dbReference type="EMBL" id="JAPDFW010000008">
    <property type="protein sequence ID" value="KAJ5080567.1"/>
    <property type="molecule type" value="Genomic_DNA"/>
</dbReference>
<proteinExistence type="predicted"/>
<comment type="caution">
    <text evidence="2">The sequence shown here is derived from an EMBL/GenBank/DDBJ whole genome shotgun (WGS) entry which is preliminary data.</text>
</comment>
<dbReference type="Proteomes" id="UP001149090">
    <property type="component" value="Unassembled WGS sequence"/>
</dbReference>
<gene>
    <name evidence="2" type="ORF">M0811_14012</name>
</gene>
<evidence type="ECO:0000256" key="1">
    <source>
        <dbReference type="SAM" id="Phobius"/>
    </source>
</evidence>
<sequence>MASNISPILNSSIFQNYQLFWSFFILLLLFQAKHKKAIIQFIVNIPFNLPFLPEYIQFYIFYLIHALNSKEQDFVLKSSFSSIIGKLAGTGRQFIYNSREEFPNIKGKNYNLKNFKVSFQISHSNSLNFTSNSFQNISFDISQCIDITLNILSSNSKSQNKNIHLNFLEIYFLVSSNIFIK</sequence>
<feature type="transmembrane region" description="Helical" evidence="1">
    <location>
        <begin position="12"/>
        <end position="30"/>
    </location>
</feature>
<evidence type="ECO:0000313" key="3">
    <source>
        <dbReference type="Proteomes" id="UP001149090"/>
    </source>
</evidence>
<reference evidence="2" key="1">
    <citation type="submission" date="2022-10" db="EMBL/GenBank/DDBJ databases">
        <title>Novel sulphate-reducing endosymbionts in the free-living metamonad Anaeramoeba.</title>
        <authorList>
            <person name="Jerlstrom-Hultqvist J."/>
            <person name="Cepicka I."/>
            <person name="Gallot-Lavallee L."/>
            <person name="Salas-Leiva D."/>
            <person name="Curtis B.A."/>
            <person name="Zahonova K."/>
            <person name="Pipaliya S."/>
            <person name="Dacks J."/>
            <person name="Roger A.J."/>
        </authorList>
    </citation>
    <scope>NUCLEOTIDE SEQUENCE</scope>
    <source>
        <strain evidence="2">BMAN</strain>
    </source>
</reference>
<keyword evidence="1" id="KW-1133">Transmembrane helix</keyword>
<dbReference type="AlphaFoldDB" id="A0A9Q0LX23"/>